<name>A0A415I2K4_9FIRM</name>
<dbReference type="InterPro" id="IPR026989">
    <property type="entry name" value="TnpV"/>
</dbReference>
<evidence type="ECO:0000313" key="1">
    <source>
        <dbReference type="EMBL" id="RHL01862.1"/>
    </source>
</evidence>
<reference evidence="1 2" key="1">
    <citation type="submission" date="2018-08" db="EMBL/GenBank/DDBJ databases">
        <title>A genome reference for cultivated species of the human gut microbiota.</title>
        <authorList>
            <person name="Zou Y."/>
            <person name="Xue W."/>
            <person name="Luo G."/>
        </authorList>
    </citation>
    <scope>NUCLEOTIDE SEQUENCE [LARGE SCALE GENOMIC DNA]</scope>
    <source>
        <strain evidence="1 2">AF39-14AC</strain>
    </source>
</reference>
<dbReference type="AlphaFoldDB" id="A0A415I2K4"/>
<comment type="caution">
    <text evidence="1">The sequence shown here is derived from an EMBL/GenBank/DDBJ whole genome shotgun (WGS) entry which is preliminary data.</text>
</comment>
<evidence type="ECO:0000313" key="2">
    <source>
        <dbReference type="Proteomes" id="UP000286181"/>
    </source>
</evidence>
<organism evidence="1 2">
    <name type="scientific">Agathobacter rectalis</name>
    <dbReference type="NCBI Taxonomy" id="39491"/>
    <lineage>
        <taxon>Bacteria</taxon>
        <taxon>Bacillati</taxon>
        <taxon>Bacillota</taxon>
        <taxon>Clostridia</taxon>
        <taxon>Lachnospirales</taxon>
        <taxon>Lachnospiraceae</taxon>
        <taxon>Agathobacter</taxon>
    </lineage>
</organism>
<dbReference type="Pfam" id="PF14198">
    <property type="entry name" value="TnpV"/>
    <property type="match status" value="1"/>
</dbReference>
<gene>
    <name evidence="1" type="ORF">DW038_14615</name>
</gene>
<dbReference type="Proteomes" id="UP000286181">
    <property type="component" value="Unassembled WGS sequence"/>
</dbReference>
<protein>
    <submittedName>
        <fullName evidence="1">TnpV protein</fullName>
    </submittedName>
</protein>
<proteinExistence type="predicted"/>
<sequence length="120" mass="14500">MKHMELEYIKAGDYEIPNLIPNKEPQEPLTKFGLMHRTWLKKNYRAKFDTMLMFGELQEHCLKVQKRAQDEMDRIVPQMKKQEGVTEQLKMQDQLKWIRMMNSIQNRAEEIVRDTVIYTL</sequence>
<accession>A0A415I2K4</accession>
<dbReference type="EMBL" id="QROF01000020">
    <property type="protein sequence ID" value="RHL01862.1"/>
    <property type="molecule type" value="Genomic_DNA"/>
</dbReference>